<keyword evidence="7 9" id="KW-0663">Pyridoxal phosphate</keyword>
<evidence type="ECO:0000313" key="11">
    <source>
        <dbReference type="Proteomes" id="UP000053791"/>
    </source>
</evidence>
<keyword evidence="3 9" id="KW-0032">Aminotransferase</keyword>
<comment type="function">
    <text evidence="9">Catalyzes the transfer of the alpha-amino group from S-adenosyl-L-methionine (SAM) to 7-keto-8-aminopelargonic acid (KAPA) to form 7,8-diaminopelargonic acid (DAPA). It is the only aminotransferase known to utilize SAM as an amino donor.</text>
</comment>
<dbReference type="FunFam" id="3.40.640.10:FF:000004">
    <property type="entry name" value="Acetylornithine aminotransferase"/>
    <property type="match status" value="1"/>
</dbReference>
<evidence type="ECO:0000256" key="5">
    <source>
        <dbReference type="ARBA" id="ARBA00022691"/>
    </source>
</evidence>
<dbReference type="InterPro" id="IPR015421">
    <property type="entry name" value="PyrdxlP-dep_Trfase_major"/>
</dbReference>
<evidence type="ECO:0000256" key="7">
    <source>
        <dbReference type="ARBA" id="ARBA00022898"/>
    </source>
</evidence>
<dbReference type="PROSITE" id="PS00600">
    <property type="entry name" value="AA_TRANSFER_CLASS_3"/>
    <property type="match status" value="1"/>
</dbReference>
<keyword evidence="11" id="KW-1185">Reference proteome</keyword>
<keyword evidence="6 9" id="KW-0093">Biotin biosynthesis</keyword>
<feature type="site" description="Participates in the substrate recognition with KAPA and in a stacking interaction with the adenine ring of SAM" evidence="9">
    <location>
        <position position="20"/>
    </location>
</feature>
<dbReference type="GO" id="GO:0004015">
    <property type="term" value="F:adenosylmethionine-8-amino-7-oxononanoate transaminase activity"/>
    <property type="evidence" value="ECO:0007669"/>
    <property type="project" value="UniProtKB-UniRule"/>
</dbReference>
<dbReference type="PANTHER" id="PTHR42684:SF17">
    <property type="entry name" value="ADENOSYLMETHIONINE-8-AMINO-7-OXONONANOATE AMINOTRANSFERASE"/>
    <property type="match status" value="1"/>
</dbReference>
<evidence type="ECO:0000256" key="4">
    <source>
        <dbReference type="ARBA" id="ARBA00022679"/>
    </source>
</evidence>
<evidence type="ECO:0000256" key="9">
    <source>
        <dbReference type="HAMAP-Rule" id="MF_00834"/>
    </source>
</evidence>
<dbReference type="OrthoDB" id="9801834at2"/>
<dbReference type="Gene3D" id="3.40.640.10">
    <property type="entry name" value="Type I PLP-dependent aspartate aminotransferase-like (Major domain)"/>
    <property type="match status" value="1"/>
</dbReference>
<reference evidence="11" key="1">
    <citation type="submission" date="2015-12" db="EMBL/GenBank/DDBJ databases">
        <authorList>
            <person name="Zhang G."/>
            <person name="Stingl U."/>
        </authorList>
    </citation>
    <scope>NUCLEOTIDE SEQUENCE [LARGE SCALE GENOMIC DNA]</scope>
    <source>
        <strain evidence="11">ZGT118</strain>
    </source>
</reference>
<dbReference type="CDD" id="cd00610">
    <property type="entry name" value="OAT_like"/>
    <property type="match status" value="1"/>
</dbReference>
<dbReference type="NCBIfam" id="TIGR00508">
    <property type="entry name" value="bioA"/>
    <property type="match status" value="1"/>
</dbReference>
<keyword evidence="9" id="KW-0963">Cytoplasm</keyword>
<evidence type="ECO:0000256" key="8">
    <source>
        <dbReference type="ARBA" id="ARBA00048449"/>
    </source>
</evidence>
<comment type="subunit">
    <text evidence="9">Homodimer.</text>
</comment>
<dbReference type="GO" id="GO:0005737">
    <property type="term" value="C:cytoplasm"/>
    <property type="evidence" value="ECO:0007669"/>
    <property type="project" value="UniProtKB-SubCell"/>
</dbReference>
<evidence type="ECO:0000256" key="6">
    <source>
        <dbReference type="ARBA" id="ARBA00022756"/>
    </source>
</evidence>
<dbReference type="UniPathway" id="UPA00078">
    <property type="reaction ID" value="UER00160"/>
</dbReference>
<dbReference type="RefSeq" id="WP_068349900.1">
    <property type="nucleotide sequence ID" value="NZ_LQBQ01000038.1"/>
</dbReference>
<dbReference type="STRING" id="1685379.AVO45_15180"/>
<dbReference type="InterPro" id="IPR015424">
    <property type="entry name" value="PyrdxlP-dep_Trfase"/>
</dbReference>
<dbReference type="HAMAP" id="MF_00834">
    <property type="entry name" value="BioA"/>
    <property type="match status" value="1"/>
</dbReference>
<dbReference type="InterPro" id="IPR005814">
    <property type="entry name" value="Aminotrans_3"/>
</dbReference>
<dbReference type="InterPro" id="IPR015422">
    <property type="entry name" value="PyrdxlP-dep_Trfase_small"/>
</dbReference>
<evidence type="ECO:0000313" key="10">
    <source>
        <dbReference type="EMBL" id="KUJ73424.1"/>
    </source>
</evidence>
<dbReference type="InterPro" id="IPR005815">
    <property type="entry name" value="BioA"/>
</dbReference>
<comment type="catalytic activity">
    <reaction evidence="8 9">
        <text>(8S)-8-amino-7-oxononanoate + S-adenosyl-L-methionine = S-adenosyl-4-methylsulfanyl-2-oxobutanoate + (7R,8S)-7,8-diammoniononanoate</text>
        <dbReference type="Rhea" id="RHEA:16861"/>
        <dbReference type="ChEBI" id="CHEBI:16490"/>
        <dbReference type="ChEBI" id="CHEBI:59789"/>
        <dbReference type="ChEBI" id="CHEBI:149468"/>
        <dbReference type="ChEBI" id="CHEBI:149469"/>
        <dbReference type="EC" id="2.6.1.62"/>
    </reaction>
</comment>
<dbReference type="EC" id="2.6.1.62" evidence="9"/>
<organism evidence="10 11">
    <name type="scientific">Ruegeria marisrubri</name>
    <dbReference type="NCBI Taxonomy" id="1685379"/>
    <lineage>
        <taxon>Bacteria</taxon>
        <taxon>Pseudomonadati</taxon>
        <taxon>Pseudomonadota</taxon>
        <taxon>Alphaproteobacteria</taxon>
        <taxon>Rhodobacterales</taxon>
        <taxon>Roseobacteraceae</taxon>
        <taxon>Ruegeria</taxon>
    </lineage>
</organism>
<comment type="similarity">
    <text evidence="9">Belongs to the class-III pyridoxal-phosphate-dependent aminotransferase family. BioA subfamily.</text>
</comment>
<feature type="binding site" evidence="9">
    <location>
        <position position="55"/>
    </location>
    <ligand>
        <name>substrate</name>
    </ligand>
</feature>
<dbReference type="SUPFAM" id="SSF53383">
    <property type="entry name" value="PLP-dependent transferases"/>
    <property type="match status" value="1"/>
</dbReference>
<evidence type="ECO:0000256" key="2">
    <source>
        <dbReference type="ARBA" id="ARBA00005063"/>
    </source>
</evidence>
<dbReference type="Pfam" id="PF00202">
    <property type="entry name" value="Aminotran_3"/>
    <property type="match status" value="1"/>
</dbReference>
<gene>
    <name evidence="9" type="primary">bioA</name>
    <name evidence="10" type="ORF">AVO45_15180</name>
</gene>
<comment type="cofactor">
    <cofactor evidence="1 9">
        <name>pyridoxal 5'-phosphate</name>
        <dbReference type="ChEBI" id="CHEBI:597326"/>
    </cofactor>
</comment>
<name>A0A0X3TCB3_9RHOB</name>
<feature type="binding site" evidence="9">
    <location>
        <begin position="115"/>
        <end position="116"/>
    </location>
    <ligand>
        <name>pyridoxal 5'-phosphate</name>
        <dbReference type="ChEBI" id="CHEBI:597326"/>
    </ligand>
</feature>
<comment type="pathway">
    <text evidence="2 9">Cofactor biosynthesis; biotin biosynthesis; 7,8-diaminononanoate from 8-amino-7-oxononanoate (SAM route): step 1/1.</text>
</comment>
<accession>A0A0X3TCB3</accession>
<feature type="binding site" evidence="9">
    <location>
        <position position="253"/>
    </location>
    <ligand>
        <name>pyridoxal 5'-phosphate</name>
        <dbReference type="ChEBI" id="CHEBI:597326"/>
    </ligand>
</feature>
<feature type="modified residue" description="N6-(pyridoxal phosphate)lysine" evidence="9">
    <location>
        <position position="282"/>
    </location>
</feature>
<feature type="binding site" evidence="9">
    <location>
        <position position="315"/>
    </location>
    <ligand>
        <name>substrate</name>
    </ligand>
</feature>
<dbReference type="Proteomes" id="UP000053791">
    <property type="component" value="Unassembled WGS sequence"/>
</dbReference>
<dbReference type="GO" id="GO:0009102">
    <property type="term" value="P:biotin biosynthetic process"/>
    <property type="evidence" value="ECO:0007669"/>
    <property type="project" value="UniProtKB-UniRule"/>
</dbReference>
<comment type="caution">
    <text evidence="10">The sequence shown here is derived from an EMBL/GenBank/DDBJ whole genome shotgun (WGS) entry which is preliminary data.</text>
</comment>
<keyword evidence="4 9" id="KW-0808">Transferase</keyword>
<dbReference type="Gene3D" id="3.90.1150.10">
    <property type="entry name" value="Aspartate Aminotransferase, domain 1"/>
    <property type="match status" value="1"/>
</dbReference>
<dbReference type="EMBL" id="LQBQ01000038">
    <property type="protein sequence ID" value="KUJ73424.1"/>
    <property type="molecule type" value="Genomic_DNA"/>
</dbReference>
<dbReference type="AlphaFoldDB" id="A0A0X3TCB3"/>
<feature type="binding site" evidence="9">
    <location>
        <begin position="316"/>
        <end position="317"/>
    </location>
    <ligand>
        <name>pyridoxal 5'-phosphate</name>
        <dbReference type="ChEBI" id="CHEBI:597326"/>
    </ligand>
</feature>
<dbReference type="InterPro" id="IPR049704">
    <property type="entry name" value="Aminotrans_3_PPA_site"/>
</dbReference>
<dbReference type="PANTHER" id="PTHR42684">
    <property type="entry name" value="ADENOSYLMETHIONINE-8-AMINO-7-OXONONANOATE AMINOTRANSFERASE"/>
    <property type="match status" value="1"/>
</dbReference>
<sequence>MTDRDLSQLAFDQKHLWHPYTNVTKPGPTFLVKESEGLFITLDDGTRLIDAMSSWWCMMHGHRNPAITRAIHDQLDRLPHVMFGGLTHDPAVDLGRKLLEITPASLTRIFYCDSGSVSVEVAMKMAVQYQHAVGFPGRSKFATIRSGYHGDTWKAMSVCDPDTGMHHLFQGALSVQHFVSRPPVTIGQDWDEDPARNGLGELRAVFEAHAGEIAAFILEPVVQGTGGMYFYHPDYLNGARALCDEFGILLIFDEIATGFGRTGELFATDFCAVEPDIICLGKGLTGGHISFACTMTNDRVAEGVGGGNPGIFMHGPTYMANPLACAAAQASLDLLTGQDWRGTVAGIAAQMEQELAPARALPNVRDVRVLGAIGVIEMNHRVSADEAHARAREMGVFLRPFGNNIYCMPPFVTDPDSLGRITAGMLRLAREL</sequence>
<evidence type="ECO:0000256" key="1">
    <source>
        <dbReference type="ARBA" id="ARBA00001933"/>
    </source>
</evidence>
<comment type="subcellular location">
    <subcellularLocation>
        <location evidence="9">Cytoplasm</location>
    </subcellularLocation>
</comment>
<protein>
    <recommendedName>
        <fullName evidence="9">Adenosylmethionine-8-amino-7-oxononanoate aminotransferase</fullName>
        <ecNumber evidence="9">2.6.1.62</ecNumber>
    </recommendedName>
    <alternativeName>
        <fullName evidence="9">7,8-diamino-pelargonic acid aminotransferase</fullName>
        <shortName evidence="9">DAPA AT</shortName>
        <shortName evidence="9">DAPA aminotransferase</shortName>
    </alternativeName>
    <alternativeName>
        <fullName evidence="9">7,8-diaminononanoate synthase</fullName>
        <shortName evidence="9">DANS</shortName>
    </alternativeName>
    <alternativeName>
        <fullName evidence="9">Diaminopelargonic acid synthase</fullName>
    </alternativeName>
</protein>
<feature type="binding site" evidence="9">
    <location>
        <position position="399"/>
    </location>
    <ligand>
        <name>substrate</name>
    </ligand>
</feature>
<keyword evidence="5 9" id="KW-0949">S-adenosyl-L-methionine</keyword>
<dbReference type="GO" id="GO:0030170">
    <property type="term" value="F:pyridoxal phosphate binding"/>
    <property type="evidence" value="ECO:0007669"/>
    <property type="project" value="UniProtKB-UniRule"/>
</dbReference>
<dbReference type="NCBIfam" id="NF004624">
    <property type="entry name" value="PRK05964.1"/>
    <property type="match status" value="1"/>
</dbReference>
<proteinExistence type="inferred from homology"/>
<evidence type="ECO:0000256" key="3">
    <source>
        <dbReference type="ARBA" id="ARBA00022576"/>
    </source>
</evidence>
<feature type="binding site" evidence="9">
    <location>
        <position position="148"/>
    </location>
    <ligand>
        <name>substrate</name>
    </ligand>
</feature>
<feature type="binding site" evidence="9">
    <location>
        <position position="282"/>
    </location>
    <ligand>
        <name>substrate</name>
    </ligand>
</feature>